<feature type="compositionally biased region" description="Polar residues" evidence="1">
    <location>
        <begin position="10"/>
        <end position="21"/>
    </location>
</feature>
<dbReference type="EMBL" id="LATX01001896">
    <property type="protein sequence ID" value="KTB36487.1"/>
    <property type="molecule type" value="Genomic_DNA"/>
</dbReference>
<gene>
    <name evidence="2" type="ORF">WG66_10943</name>
</gene>
<proteinExistence type="predicted"/>
<reference evidence="2 3" key="1">
    <citation type="submission" date="2015-12" db="EMBL/GenBank/DDBJ databases">
        <title>Draft genome sequence of Moniliophthora roreri, the causal agent of frosty pod rot of cacao.</title>
        <authorList>
            <person name="Aime M.C."/>
            <person name="Diaz-Valderrama J.R."/>
            <person name="Kijpornyongpan T."/>
            <person name="Phillips-Mora W."/>
        </authorList>
    </citation>
    <scope>NUCLEOTIDE SEQUENCE [LARGE SCALE GENOMIC DNA]</scope>
    <source>
        <strain evidence="2 3">MCA 2952</strain>
    </source>
</reference>
<organism evidence="2 3">
    <name type="scientific">Moniliophthora roreri</name>
    <name type="common">Frosty pod rot fungus</name>
    <name type="synonym">Monilia roreri</name>
    <dbReference type="NCBI Taxonomy" id="221103"/>
    <lineage>
        <taxon>Eukaryota</taxon>
        <taxon>Fungi</taxon>
        <taxon>Dikarya</taxon>
        <taxon>Basidiomycota</taxon>
        <taxon>Agaricomycotina</taxon>
        <taxon>Agaricomycetes</taxon>
        <taxon>Agaricomycetidae</taxon>
        <taxon>Agaricales</taxon>
        <taxon>Marasmiineae</taxon>
        <taxon>Marasmiaceae</taxon>
        <taxon>Moniliophthora</taxon>
    </lineage>
</organism>
<evidence type="ECO:0000313" key="2">
    <source>
        <dbReference type="EMBL" id="KTB36487.1"/>
    </source>
</evidence>
<dbReference type="Proteomes" id="UP000054988">
    <property type="component" value="Unassembled WGS sequence"/>
</dbReference>
<sequence length="35" mass="3699">MSELLGVSFASPSSQIPSGYSTIDALRRQSMHSAS</sequence>
<name>A0A0W0FJJ6_MONRR</name>
<feature type="region of interest" description="Disordered" evidence="1">
    <location>
        <begin position="1"/>
        <end position="21"/>
    </location>
</feature>
<comment type="caution">
    <text evidence="2">The sequence shown here is derived from an EMBL/GenBank/DDBJ whole genome shotgun (WGS) entry which is preliminary data.</text>
</comment>
<evidence type="ECO:0000256" key="1">
    <source>
        <dbReference type="SAM" id="MobiDB-lite"/>
    </source>
</evidence>
<evidence type="ECO:0000313" key="3">
    <source>
        <dbReference type="Proteomes" id="UP000054988"/>
    </source>
</evidence>
<dbReference type="AlphaFoldDB" id="A0A0W0FJJ6"/>
<protein>
    <submittedName>
        <fullName evidence="2">Uncharacterized protein</fullName>
    </submittedName>
</protein>
<accession>A0A0W0FJJ6</accession>